<dbReference type="InterPro" id="IPR009057">
    <property type="entry name" value="Homeodomain-like_sf"/>
</dbReference>
<dbReference type="InterPro" id="IPR025662">
    <property type="entry name" value="Sigma_54_int_dom_ATP-bd_1"/>
</dbReference>
<evidence type="ECO:0000256" key="4">
    <source>
        <dbReference type="ARBA" id="ARBA00023163"/>
    </source>
</evidence>
<sequence>MENYLSPELLTQFIESLDAFAVLNKEGKYLYVSPNWVKTSGVPSNIALAKYVWQVVPDTHSMHVLETGEPVLGEVVNIQGIQAFTSYMPIMKNGVVDGCFIFVILTGMEKALAFTRRVNQLSTELEFYKQELSRERGARYGINSIIGNSSSIQRVKAQIAQAAKSSSTVLIDGETGSGKELIAHAIHSLSSRRQSNFVRVNCSAIPSELMEAEFFGYVGGAFTGAAKKGKIGRFELAGGGSIFLDEVNLLSPTMQPKFLRVLQEQEIDPVGGDKSIPIDVRVIAASNIPLEPLVEEGKFRSDLFFRLNVIRITAPPLRNRKEDIPLLVESLIKRLNSQLGMLIEGVTDEVMDLFMEYEWPGNVRELQNVIESAMNMTSSNTLKLDDFQSFVQRVRSKSRRITPSEEEYRLKSSKQNFERDLVRDALAAAKGNRVRAAEILGISRTVLYKKLEKYNLK</sequence>
<feature type="domain" description="Sigma-54 factor interaction" evidence="6">
    <location>
        <begin position="145"/>
        <end position="375"/>
    </location>
</feature>
<evidence type="ECO:0000256" key="1">
    <source>
        <dbReference type="ARBA" id="ARBA00022741"/>
    </source>
</evidence>
<evidence type="ECO:0000256" key="3">
    <source>
        <dbReference type="ARBA" id="ARBA00023015"/>
    </source>
</evidence>
<dbReference type="PANTHER" id="PTHR32071">
    <property type="entry name" value="TRANSCRIPTIONAL REGULATORY PROTEIN"/>
    <property type="match status" value="1"/>
</dbReference>
<dbReference type="Gene3D" id="1.10.10.60">
    <property type="entry name" value="Homeodomain-like"/>
    <property type="match status" value="1"/>
</dbReference>
<accession>A0A1W2ABB6</accession>
<dbReference type="PANTHER" id="PTHR32071:SF57">
    <property type="entry name" value="C4-DICARBOXYLATE TRANSPORT TRANSCRIPTIONAL REGULATORY PROTEIN DCTD"/>
    <property type="match status" value="1"/>
</dbReference>
<dbReference type="PRINTS" id="PR01590">
    <property type="entry name" value="HTHFIS"/>
</dbReference>
<organism evidence="7 8">
    <name type="scientific">Papillibacter cinnamivorans DSM 12816</name>
    <dbReference type="NCBI Taxonomy" id="1122930"/>
    <lineage>
        <taxon>Bacteria</taxon>
        <taxon>Bacillati</taxon>
        <taxon>Bacillota</taxon>
        <taxon>Clostridia</taxon>
        <taxon>Eubacteriales</taxon>
        <taxon>Oscillospiraceae</taxon>
        <taxon>Papillibacter</taxon>
    </lineage>
</organism>
<dbReference type="InterPro" id="IPR058031">
    <property type="entry name" value="AAA_lid_NorR"/>
</dbReference>
<gene>
    <name evidence="7" type="ORF">SAMN02745168_1680</name>
</gene>
<evidence type="ECO:0000313" key="7">
    <source>
        <dbReference type="EMBL" id="SMC57751.1"/>
    </source>
</evidence>
<keyword evidence="3" id="KW-0805">Transcription regulation</keyword>
<dbReference type="SMART" id="SM00382">
    <property type="entry name" value="AAA"/>
    <property type="match status" value="1"/>
</dbReference>
<dbReference type="InterPro" id="IPR002078">
    <property type="entry name" value="Sigma_54_int"/>
</dbReference>
<dbReference type="GO" id="GO:0005524">
    <property type="term" value="F:ATP binding"/>
    <property type="evidence" value="ECO:0007669"/>
    <property type="project" value="UniProtKB-KW"/>
</dbReference>
<proteinExistence type="predicted"/>
<dbReference type="PROSITE" id="PS00675">
    <property type="entry name" value="SIGMA54_INTERACT_1"/>
    <property type="match status" value="1"/>
</dbReference>
<dbReference type="Gene3D" id="1.10.8.60">
    <property type="match status" value="1"/>
</dbReference>
<dbReference type="FunFam" id="3.40.50.300:FF:000006">
    <property type="entry name" value="DNA-binding transcriptional regulator NtrC"/>
    <property type="match status" value="1"/>
</dbReference>
<evidence type="ECO:0000259" key="6">
    <source>
        <dbReference type="PROSITE" id="PS50045"/>
    </source>
</evidence>
<dbReference type="GO" id="GO:0006355">
    <property type="term" value="P:regulation of DNA-templated transcription"/>
    <property type="evidence" value="ECO:0007669"/>
    <property type="project" value="InterPro"/>
</dbReference>
<dbReference type="InterPro" id="IPR027417">
    <property type="entry name" value="P-loop_NTPase"/>
</dbReference>
<dbReference type="InterPro" id="IPR003593">
    <property type="entry name" value="AAA+_ATPase"/>
</dbReference>
<dbReference type="AlphaFoldDB" id="A0A1W2ABB6"/>
<reference evidence="7 8" key="1">
    <citation type="submission" date="2017-04" db="EMBL/GenBank/DDBJ databases">
        <authorList>
            <person name="Afonso C.L."/>
            <person name="Miller P.J."/>
            <person name="Scott M.A."/>
            <person name="Spackman E."/>
            <person name="Goraichik I."/>
            <person name="Dimitrov K.M."/>
            <person name="Suarez D.L."/>
            <person name="Swayne D.E."/>
        </authorList>
    </citation>
    <scope>NUCLEOTIDE SEQUENCE [LARGE SCALE GENOMIC DNA]</scope>
    <source>
        <strain evidence="7 8">DSM 12816</strain>
    </source>
</reference>
<keyword evidence="7" id="KW-0238">DNA-binding</keyword>
<dbReference type="EMBL" id="FWXW01000003">
    <property type="protein sequence ID" value="SMC57751.1"/>
    <property type="molecule type" value="Genomic_DNA"/>
</dbReference>
<dbReference type="Gene3D" id="3.40.50.300">
    <property type="entry name" value="P-loop containing nucleotide triphosphate hydrolases"/>
    <property type="match status" value="1"/>
</dbReference>
<evidence type="ECO:0000313" key="8">
    <source>
        <dbReference type="Proteomes" id="UP000192790"/>
    </source>
</evidence>
<dbReference type="Pfam" id="PF00158">
    <property type="entry name" value="Sigma54_activat"/>
    <property type="match status" value="1"/>
</dbReference>
<keyword evidence="5" id="KW-0175">Coiled coil</keyword>
<dbReference type="InterPro" id="IPR025944">
    <property type="entry name" value="Sigma_54_int_dom_CS"/>
</dbReference>
<dbReference type="SUPFAM" id="SSF46689">
    <property type="entry name" value="Homeodomain-like"/>
    <property type="match status" value="1"/>
</dbReference>
<feature type="coiled-coil region" evidence="5">
    <location>
        <begin position="111"/>
        <end position="138"/>
    </location>
</feature>
<dbReference type="PROSITE" id="PS50045">
    <property type="entry name" value="SIGMA54_INTERACT_4"/>
    <property type="match status" value="1"/>
</dbReference>
<name>A0A1W2ABB6_9FIRM</name>
<dbReference type="Pfam" id="PF02954">
    <property type="entry name" value="HTH_8"/>
    <property type="match status" value="1"/>
</dbReference>
<dbReference type="InterPro" id="IPR002197">
    <property type="entry name" value="HTH_Fis"/>
</dbReference>
<dbReference type="GO" id="GO:0043565">
    <property type="term" value="F:sequence-specific DNA binding"/>
    <property type="evidence" value="ECO:0007669"/>
    <property type="project" value="InterPro"/>
</dbReference>
<evidence type="ECO:0000256" key="2">
    <source>
        <dbReference type="ARBA" id="ARBA00022840"/>
    </source>
</evidence>
<dbReference type="InterPro" id="IPR035965">
    <property type="entry name" value="PAS-like_dom_sf"/>
</dbReference>
<dbReference type="STRING" id="1122930.SAMN02745168_1680"/>
<dbReference type="Pfam" id="PF25601">
    <property type="entry name" value="AAA_lid_14"/>
    <property type="match status" value="1"/>
</dbReference>
<protein>
    <submittedName>
        <fullName evidence="7">Transcriptional regulator containing PAS, AAA-type ATPase, and DNA-binding Fis domains</fullName>
    </submittedName>
</protein>
<dbReference type="SUPFAM" id="SSF55785">
    <property type="entry name" value="PYP-like sensor domain (PAS domain)"/>
    <property type="match status" value="1"/>
</dbReference>
<keyword evidence="2" id="KW-0067">ATP-binding</keyword>
<keyword evidence="8" id="KW-1185">Reference proteome</keyword>
<dbReference type="RefSeq" id="WP_084234351.1">
    <property type="nucleotide sequence ID" value="NZ_FWXW01000003.1"/>
</dbReference>
<dbReference type="PROSITE" id="PS00688">
    <property type="entry name" value="SIGMA54_INTERACT_3"/>
    <property type="match status" value="1"/>
</dbReference>
<dbReference type="OrthoDB" id="9803970at2"/>
<keyword evidence="1" id="KW-0547">Nucleotide-binding</keyword>
<dbReference type="SUPFAM" id="SSF52540">
    <property type="entry name" value="P-loop containing nucleoside triphosphate hydrolases"/>
    <property type="match status" value="1"/>
</dbReference>
<evidence type="ECO:0000256" key="5">
    <source>
        <dbReference type="SAM" id="Coils"/>
    </source>
</evidence>
<dbReference type="CDD" id="cd00009">
    <property type="entry name" value="AAA"/>
    <property type="match status" value="1"/>
</dbReference>
<dbReference type="Proteomes" id="UP000192790">
    <property type="component" value="Unassembled WGS sequence"/>
</dbReference>
<keyword evidence="4" id="KW-0804">Transcription</keyword>